<gene>
    <name evidence="3" type="ORF">DES53_104350</name>
</gene>
<evidence type="ECO:0008006" key="5">
    <source>
        <dbReference type="Google" id="ProtNLM"/>
    </source>
</evidence>
<accession>A0A366HMZ7</accession>
<sequence>MKHINLLRFLGAAVCVTFASCESTWPYGASDTESRRGAGYSLDNPPSSQSRYLQGPASTTSPGAATTTTQTTETTTTTPPPDSVQPSTTTTTTTTETLPQPPPPPTTTTTAPASYGSPVPGRKGFVYPPGSDQKPENMVDVRDFTPGQKVRDPRTGKVFLVP</sequence>
<evidence type="ECO:0000313" key="4">
    <source>
        <dbReference type="Proteomes" id="UP000253426"/>
    </source>
</evidence>
<keyword evidence="4" id="KW-1185">Reference proteome</keyword>
<evidence type="ECO:0000256" key="1">
    <source>
        <dbReference type="SAM" id="MobiDB-lite"/>
    </source>
</evidence>
<feature type="compositionally biased region" description="Low complexity" evidence="1">
    <location>
        <begin position="56"/>
        <end position="77"/>
    </location>
</feature>
<feature type="compositionally biased region" description="Low complexity" evidence="1">
    <location>
        <begin position="84"/>
        <end position="98"/>
    </location>
</feature>
<feature type="region of interest" description="Disordered" evidence="1">
    <location>
        <begin position="26"/>
        <end position="139"/>
    </location>
</feature>
<feature type="chain" id="PRO_5016950185" description="YD repeat-containing protein" evidence="2">
    <location>
        <begin position="20"/>
        <end position="162"/>
    </location>
</feature>
<dbReference type="RefSeq" id="WP_211325549.1">
    <property type="nucleotide sequence ID" value="NZ_QNRR01000004.1"/>
</dbReference>
<keyword evidence="2" id="KW-0732">Signal</keyword>
<name>A0A366HMZ7_9BACT</name>
<evidence type="ECO:0000313" key="3">
    <source>
        <dbReference type="EMBL" id="RBP44529.1"/>
    </source>
</evidence>
<feature type="signal peptide" evidence="2">
    <location>
        <begin position="1"/>
        <end position="19"/>
    </location>
</feature>
<dbReference type="AlphaFoldDB" id="A0A366HMZ7"/>
<organism evidence="3 4">
    <name type="scientific">Roseimicrobium gellanilyticum</name>
    <dbReference type="NCBI Taxonomy" id="748857"/>
    <lineage>
        <taxon>Bacteria</taxon>
        <taxon>Pseudomonadati</taxon>
        <taxon>Verrucomicrobiota</taxon>
        <taxon>Verrucomicrobiia</taxon>
        <taxon>Verrucomicrobiales</taxon>
        <taxon>Verrucomicrobiaceae</taxon>
        <taxon>Roseimicrobium</taxon>
    </lineage>
</organism>
<dbReference type="Proteomes" id="UP000253426">
    <property type="component" value="Unassembled WGS sequence"/>
</dbReference>
<comment type="caution">
    <text evidence="3">The sequence shown here is derived from an EMBL/GenBank/DDBJ whole genome shotgun (WGS) entry which is preliminary data.</text>
</comment>
<proteinExistence type="predicted"/>
<dbReference type="EMBL" id="QNRR01000004">
    <property type="protein sequence ID" value="RBP44529.1"/>
    <property type="molecule type" value="Genomic_DNA"/>
</dbReference>
<reference evidence="3 4" key="1">
    <citation type="submission" date="2018-06" db="EMBL/GenBank/DDBJ databases">
        <title>Genomic Encyclopedia of Type Strains, Phase IV (KMG-IV): sequencing the most valuable type-strain genomes for metagenomic binning, comparative biology and taxonomic classification.</title>
        <authorList>
            <person name="Goeker M."/>
        </authorList>
    </citation>
    <scope>NUCLEOTIDE SEQUENCE [LARGE SCALE GENOMIC DNA]</scope>
    <source>
        <strain evidence="3 4">DSM 25532</strain>
    </source>
</reference>
<evidence type="ECO:0000256" key="2">
    <source>
        <dbReference type="SAM" id="SignalP"/>
    </source>
</evidence>
<protein>
    <recommendedName>
        <fullName evidence="5">YD repeat-containing protein</fullName>
    </recommendedName>
</protein>
<dbReference type="PROSITE" id="PS51257">
    <property type="entry name" value="PROKAR_LIPOPROTEIN"/>
    <property type="match status" value="1"/>
</dbReference>